<dbReference type="GO" id="GO:0005794">
    <property type="term" value="C:Golgi apparatus"/>
    <property type="evidence" value="ECO:0007669"/>
    <property type="project" value="TreeGrafter"/>
</dbReference>
<dbReference type="GO" id="GO:0019904">
    <property type="term" value="F:protein domain specific binding"/>
    <property type="evidence" value="ECO:0007669"/>
    <property type="project" value="InterPro"/>
</dbReference>
<evidence type="ECO:0000256" key="1">
    <source>
        <dbReference type="SAM" id="MobiDB-lite"/>
    </source>
</evidence>
<feature type="region of interest" description="Disordered" evidence="1">
    <location>
        <begin position="342"/>
        <end position="370"/>
    </location>
</feature>
<dbReference type="Pfam" id="PF06456">
    <property type="entry name" value="Arfaptin"/>
    <property type="match status" value="1"/>
</dbReference>
<dbReference type="InterPro" id="IPR027267">
    <property type="entry name" value="AH/BAR_dom_sf"/>
</dbReference>
<gene>
    <name evidence="3" type="ORF">EVEC_LOCUS6163</name>
</gene>
<protein>
    <submittedName>
        <fullName evidence="5">AH domain-containing protein</fullName>
    </submittedName>
</protein>
<dbReference type="SMART" id="SM01015">
    <property type="entry name" value="Arfaptin"/>
    <property type="match status" value="1"/>
</dbReference>
<reference evidence="5" key="1">
    <citation type="submission" date="2017-02" db="UniProtKB">
        <authorList>
            <consortium name="WormBaseParasite"/>
        </authorList>
    </citation>
    <scope>IDENTIFICATION</scope>
</reference>
<dbReference type="EMBL" id="UXUI01008401">
    <property type="protein sequence ID" value="VDD91412.1"/>
    <property type="molecule type" value="Genomic_DNA"/>
</dbReference>
<dbReference type="InterPro" id="IPR010504">
    <property type="entry name" value="AH_dom"/>
</dbReference>
<evidence type="ECO:0000313" key="5">
    <source>
        <dbReference type="WBParaSite" id="EVEC_0000659201-mRNA-1"/>
    </source>
</evidence>
<dbReference type="Proteomes" id="UP000274131">
    <property type="component" value="Unassembled WGS sequence"/>
</dbReference>
<keyword evidence="4" id="KW-1185">Reference proteome</keyword>
<dbReference type="FunFam" id="1.20.1270.60:FF:000068">
    <property type="entry name" value="Islet cell autoantigen"/>
    <property type="match status" value="1"/>
</dbReference>
<evidence type="ECO:0000313" key="4">
    <source>
        <dbReference type="Proteomes" id="UP000274131"/>
    </source>
</evidence>
<evidence type="ECO:0000259" key="2">
    <source>
        <dbReference type="PROSITE" id="PS50870"/>
    </source>
</evidence>
<feature type="domain" description="AH" evidence="2">
    <location>
        <begin position="59"/>
        <end position="262"/>
    </location>
</feature>
<dbReference type="PANTHER" id="PTHR10164:SF4">
    <property type="entry name" value="GH23156P"/>
    <property type="match status" value="1"/>
</dbReference>
<dbReference type="Gene3D" id="1.20.1270.60">
    <property type="entry name" value="Arfaptin homology (AH) domain/BAR domain"/>
    <property type="match status" value="1"/>
</dbReference>
<accession>A0A0N4V8C0</accession>
<reference evidence="3 4" key="2">
    <citation type="submission" date="2018-10" db="EMBL/GenBank/DDBJ databases">
        <authorList>
            <consortium name="Pathogen Informatics"/>
        </authorList>
    </citation>
    <scope>NUCLEOTIDE SEQUENCE [LARGE SCALE GENOMIC DNA]</scope>
</reference>
<dbReference type="SUPFAM" id="SSF103657">
    <property type="entry name" value="BAR/IMD domain-like"/>
    <property type="match status" value="1"/>
</dbReference>
<dbReference type="STRING" id="51028.A0A0N4V8C0"/>
<dbReference type="PANTHER" id="PTHR10164">
    <property type="entry name" value="ISLET CELL AUTOANTIGEN 1"/>
    <property type="match status" value="1"/>
</dbReference>
<dbReference type="PROSITE" id="PS50870">
    <property type="entry name" value="AH"/>
    <property type="match status" value="1"/>
</dbReference>
<organism evidence="5">
    <name type="scientific">Enterobius vermicularis</name>
    <name type="common">Human pinworm</name>
    <dbReference type="NCBI Taxonomy" id="51028"/>
    <lineage>
        <taxon>Eukaryota</taxon>
        <taxon>Metazoa</taxon>
        <taxon>Ecdysozoa</taxon>
        <taxon>Nematoda</taxon>
        <taxon>Chromadorea</taxon>
        <taxon>Rhabditida</taxon>
        <taxon>Spirurina</taxon>
        <taxon>Oxyuridomorpha</taxon>
        <taxon>Oxyuroidea</taxon>
        <taxon>Oxyuridae</taxon>
        <taxon>Enterobius</taxon>
    </lineage>
</organism>
<dbReference type="WBParaSite" id="EVEC_0000659201-mRNA-1">
    <property type="protein sequence ID" value="EVEC_0000659201-mRNA-1"/>
    <property type="gene ID" value="EVEC_0000659201"/>
</dbReference>
<sequence length="480" mass="54252">MVFMLVFEDRIIIFSGLNSDRFVDRFDDSTLTRMQAQYWTAKQLIRKKLGKKEDEHLLASDAEFDAKVNLFRSLQVTSEQMLACIDDYQHYLGELTQTEVSLGDMLNDKSRGETGDTSKALTAVGKVQTLSASYRQKIRAPLIRFMEELRVFTDRAILDCMSTVEAAEKAQIEYRGSLLWMKKTSVELDPDAENALEKFRKAQSIVRKNKEKLDGLKMDTLQKVDLLAASRCNLFAQLLENYQKCLYNFYEQTALAYARIYDFVENCKKYHFEILKNLSDADESKEGGSEADNGTAGTSSLIDLGGDEKCKDLQAVDQDTAEAEIINEENKTPLGILLEREESPLGEPDSTSDSIKTDEQPSVIPIGPLPKKYISDSEIPKISPPPGWSVPNQDNQYPQELAELLAQNDSTENAQSFAVEWSKLFEQPDKSVDSAVVEASNLPSQLLDKQEAKTTHFPNPFEEPMFEVRFRLLLLLLGIL</sequence>
<dbReference type="InterPro" id="IPR024114">
    <property type="entry name" value="Islet_autoAg_Ica1/Ica1-like"/>
</dbReference>
<name>A0A0N4V8C0_ENTVE</name>
<evidence type="ECO:0000313" key="3">
    <source>
        <dbReference type="EMBL" id="VDD91412.1"/>
    </source>
</evidence>
<dbReference type="OrthoDB" id="2126778at2759"/>
<proteinExistence type="predicted"/>
<dbReference type="GO" id="GO:0051049">
    <property type="term" value="P:regulation of transport"/>
    <property type="evidence" value="ECO:0007669"/>
    <property type="project" value="TreeGrafter"/>
</dbReference>
<dbReference type="AlphaFoldDB" id="A0A0N4V8C0"/>